<reference evidence="1 2" key="1">
    <citation type="submission" date="2023-07" db="EMBL/GenBank/DDBJ databases">
        <title>Pathogens genome sequencing project 196.</title>
        <authorList>
            <person name="Cao X."/>
        </authorList>
    </citation>
    <scope>NUCLEOTIDE SEQUENCE [LARGE SCALE GENOMIC DNA]</scope>
    <source>
        <strain evidence="1 2">SM41</strain>
    </source>
</reference>
<dbReference type="AlphaFoldDB" id="A0ABD5BBU9"/>
<proteinExistence type="predicted"/>
<sequence>MNYTHIDNDIISGQCAKIRVQISVVSFYINDDIFTLMDSIVKAERACPNIQVDVTVVENGFKQKTDLHHFLEEQYPCCRVVISGENIGYGRAHNLTLSHDYDYHLILNPDIILYEDTLAVAMRFMNDNPQCGLLTPLARWRNGERQFLCKRYPSVFTLLLRAFAPAIVKKFFKFRLDHYNMVDAINETDNYWNPQIVSGCFMLFRSDVLQQLAGFDPQFFLYFEDTDLSFRASSITHVAYVPSVKIIHHGGNVSKKGIKHILFFCHSMVKFFNKYGWKIR</sequence>
<organism evidence="1 2">
    <name type="scientific">Serratia marcescens</name>
    <dbReference type="NCBI Taxonomy" id="615"/>
    <lineage>
        <taxon>Bacteria</taxon>
        <taxon>Pseudomonadati</taxon>
        <taxon>Pseudomonadota</taxon>
        <taxon>Gammaproteobacteria</taxon>
        <taxon>Enterobacterales</taxon>
        <taxon>Yersiniaceae</taxon>
        <taxon>Serratia</taxon>
    </lineage>
</organism>
<dbReference type="Pfam" id="PF13641">
    <property type="entry name" value="Glyco_tranf_2_3"/>
    <property type="match status" value="1"/>
</dbReference>
<gene>
    <name evidence="1" type="ORF">RF091_00465</name>
</gene>
<keyword evidence="1" id="KW-0808">Transferase</keyword>
<dbReference type="Proteomes" id="UP001234811">
    <property type="component" value="Unassembled WGS sequence"/>
</dbReference>
<dbReference type="GO" id="GO:0016757">
    <property type="term" value="F:glycosyltransferase activity"/>
    <property type="evidence" value="ECO:0007669"/>
    <property type="project" value="UniProtKB-KW"/>
</dbReference>
<dbReference type="Gene3D" id="3.90.550.10">
    <property type="entry name" value="Spore Coat Polysaccharide Biosynthesis Protein SpsA, Chain A"/>
    <property type="match status" value="1"/>
</dbReference>
<dbReference type="InterPro" id="IPR029044">
    <property type="entry name" value="Nucleotide-diphossugar_trans"/>
</dbReference>
<name>A0ABD5BBU9_SERMA</name>
<dbReference type="SUPFAM" id="SSF53448">
    <property type="entry name" value="Nucleotide-diphospho-sugar transferases"/>
    <property type="match status" value="1"/>
</dbReference>
<dbReference type="EC" id="2.4.-.-" evidence="1"/>
<dbReference type="PANTHER" id="PTHR43179">
    <property type="entry name" value="RHAMNOSYLTRANSFERASE WBBL"/>
    <property type="match status" value="1"/>
</dbReference>
<protein>
    <submittedName>
        <fullName evidence="1">Glycosyltransferase</fullName>
        <ecNumber evidence="1">2.4.-.-</ecNumber>
    </submittedName>
</protein>
<evidence type="ECO:0000313" key="2">
    <source>
        <dbReference type="Proteomes" id="UP001234811"/>
    </source>
</evidence>
<dbReference type="PANTHER" id="PTHR43179:SF10">
    <property type="entry name" value="GLYCOSYL TRANSFERASE"/>
    <property type="match status" value="1"/>
</dbReference>
<dbReference type="RefSeq" id="WP_052133453.1">
    <property type="nucleotide sequence ID" value="NZ_CBDHWN010000091.1"/>
</dbReference>
<evidence type="ECO:0000313" key="1">
    <source>
        <dbReference type="EMBL" id="MDQ9554018.1"/>
    </source>
</evidence>
<accession>A0ABD5BBU9</accession>
<comment type="caution">
    <text evidence="1">The sequence shown here is derived from an EMBL/GenBank/DDBJ whole genome shotgun (WGS) entry which is preliminary data.</text>
</comment>
<keyword evidence="1" id="KW-0328">Glycosyltransferase</keyword>
<dbReference type="EMBL" id="JAVIPQ010000010">
    <property type="protein sequence ID" value="MDQ9554018.1"/>
    <property type="molecule type" value="Genomic_DNA"/>
</dbReference>